<evidence type="ECO:0000313" key="1">
    <source>
        <dbReference type="EMBL" id="SUB79037.1"/>
    </source>
</evidence>
<name>A0AAQ1UGB7_9BACT</name>
<protein>
    <submittedName>
        <fullName evidence="1">Uncharacterized protein</fullName>
    </submittedName>
</protein>
<organism evidence="1 2">
    <name type="scientific">Segatella buccae</name>
    <dbReference type="NCBI Taxonomy" id="28126"/>
    <lineage>
        <taxon>Bacteria</taxon>
        <taxon>Pseudomonadati</taxon>
        <taxon>Bacteroidota</taxon>
        <taxon>Bacteroidia</taxon>
        <taxon>Bacteroidales</taxon>
        <taxon>Prevotellaceae</taxon>
        <taxon>Segatella</taxon>
    </lineage>
</organism>
<evidence type="ECO:0000313" key="2">
    <source>
        <dbReference type="Proteomes" id="UP000255283"/>
    </source>
</evidence>
<dbReference type="AlphaFoldDB" id="A0AAQ1UGB7"/>
<sequence>MPGVMLNNLYKNALVKILQIERKTGAERVKKHTDFPIWVLRACERATLGSQKGPGCIATGALLQALLGFFKPIYGL</sequence>
<dbReference type="EMBL" id="UGTJ01000001">
    <property type="protein sequence ID" value="SUB79037.1"/>
    <property type="molecule type" value="Genomic_DNA"/>
</dbReference>
<proteinExistence type="predicted"/>
<accession>A0AAQ1UGB7</accession>
<gene>
    <name evidence="1" type="ORF">NCTC13063_00290</name>
</gene>
<comment type="caution">
    <text evidence="1">The sequence shown here is derived from an EMBL/GenBank/DDBJ whole genome shotgun (WGS) entry which is preliminary data.</text>
</comment>
<dbReference type="Proteomes" id="UP000255283">
    <property type="component" value="Unassembled WGS sequence"/>
</dbReference>
<reference evidence="1 2" key="1">
    <citation type="submission" date="2018-06" db="EMBL/GenBank/DDBJ databases">
        <authorList>
            <consortium name="Pathogen Informatics"/>
            <person name="Doyle S."/>
        </authorList>
    </citation>
    <scope>NUCLEOTIDE SEQUENCE [LARGE SCALE GENOMIC DNA]</scope>
    <source>
        <strain evidence="1 2">NCTC13063</strain>
    </source>
</reference>